<evidence type="ECO:0000313" key="4">
    <source>
        <dbReference type="EMBL" id="RHF77178.1"/>
    </source>
</evidence>
<evidence type="ECO:0000313" key="3">
    <source>
        <dbReference type="EMBL" id="RGW48257.1"/>
    </source>
</evidence>
<gene>
    <name evidence="4" type="ORF">DW658_12090</name>
    <name evidence="3" type="ORF">DWV67_15000</name>
    <name evidence="5" type="ORF">DWZ24_10725</name>
    <name evidence="2" type="ORF">DXD10_10295</name>
    <name evidence="1" type="ORF">DXD84_03000</name>
</gene>
<evidence type="ECO:0000313" key="6">
    <source>
        <dbReference type="Proteomes" id="UP000260664"/>
    </source>
</evidence>
<dbReference type="EMBL" id="QSAJ01000057">
    <property type="protein sequence ID" value="RGW48257.1"/>
    <property type="molecule type" value="Genomic_DNA"/>
</dbReference>
<evidence type="ECO:0000313" key="7">
    <source>
        <dbReference type="Proteomes" id="UP000261208"/>
    </source>
</evidence>
<dbReference type="EMBL" id="QRHN01000017">
    <property type="protein sequence ID" value="RHF77178.1"/>
    <property type="molecule type" value="Genomic_DNA"/>
</dbReference>
<proteinExistence type="predicted"/>
<dbReference type="AlphaFoldDB" id="A0A3E4MAX1"/>
<evidence type="ECO:0000313" key="2">
    <source>
        <dbReference type="EMBL" id="RGK46871.1"/>
    </source>
</evidence>
<dbReference type="InterPro" id="IPR017695">
    <property type="entry name" value="Se-dep_Mo_hydrolase_YqeB"/>
</dbReference>
<evidence type="ECO:0000313" key="10">
    <source>
        <dbReference type="Proteomes" id="UP000285666"/>
    </source>
</evidence>
<name>A0A3E4MAX1_9FIRM</name>
<dbReference type="Proteomes" id="UP000285652">
    <property type="component" value="Unassembled WGS sequence"/>
</dbReference>
<dbReference type="Proteomes" id="UP000266376">
    <property type="component" value="Unassembled WGS sequence"/>
</dbReference>
<evidence type="ECO:0000313" key="9">
    <source>
        <dbReference type="Proteomes" id="UP000285652"/>
    </source>
</evidence>
<comment type="caution">
    <text evidence="2">The sequence shown here is derived from an EMBL/GenBank/DDBJ whole genome shotgun (WGS) entry which is preliminary data.</text>
</comment>
<sequence>MRILIRGAGDLATGIAYRLYKCGFEIIMTETKVPLTVRRTIAFSRAVYEGNAEVEHVTAKLTDGPEQIDDRIKKGYIPLLVDPGLKYLKEYKADVVVDAILAKKNLGTTIDAAEFVIGVGPGFTAGKDCHVVVETMRGHNLGKVIHEGCAIPNTGIPAEIGGYSIERIIRASADGLYEPVVKIGDHVEKDQIVAYSGGKSVRALMSGIVRGMLQPGVNVTIGMKCGDIDARCKEEYCYTISDKARAIGGGVLEAIMEHFNGEKHIL</sequence>
<dbReference type="Proteomes" id="UP000261208">
    <property type="component" value="Unassembled WGS sequence"/>
</dbReference>
<protein>
    <submittedName>
        <fullName evidence="2">EF2563 family selenium-dependent molybdenum hydroxylase system protein</fullName>
    </submittedName>
</protein>
<dbReference type="Proteomes" id="UP000260664">
    <property type="component" value="Unassembled WGS sequence"/>
</dbReference>
<organism evidence="2 7">
    <name type="scientific">Dorea formicigenerans</name>
    <dbReference type="NCBI Taxonomy" id="39486"/>
    <lineage>
        <taxon>Bacteria</taxon>
        <taxon>Bacillati</taxon>
        <taxon>Bacillota</taxon>
        <taxon>Clostridia</taxon>
        <taxon>Lachnospirales</taxon>
        <taxon>Lachnospiraceae</taxon>
        <taxon>Dorea</taxon>
    </lineage>
</organism>
<dbReference type="EMBL" id="QRQQ01000009">
    <property type="protein sequence ID" value="RHN15193.1"/>
    <property type="molecule type" value="Genomic_DNA"/>
</dbReference>
<reference evidence="6 7" key="1">
    <citation type="submission" date="2018-08" db="EMBL/GenBank/DDBJ databases">
        <title>A genome reference for cultivated species of the human gut microbiota.</title>
        <authorList>
            <person name="Zou Y."/>
            <person name="Xue W."/>
            <person name="Luo G."/>
        </authorList>
    </citation>
    <scope>NUCLEOTIDE SEQUENCE [LARGE SCALE GENOMIC DNA]</scope>
    <source>
        <strain evidence="3 8">AF12-11</strain>
        <strain evidence="5 9">AF31-13BH</strain>
        <strain evidence="4 10">AM23-7AC</strain>
        <strain evidence="2 7">TF11-11</strain>
        <strain evidence="1 6">TM09-19AC</strain>
    </source>
</reference>
<dbReference type="NCBIfam" id="TIGR03309">
    <property type="entry name" value="matur_yqeB"/>
    <property type="match status" value="1"/>
</dbReference>
<evidence type="ECO:0000313" key="5">
    <source>
        <dbReference type="EMBL" id="RHN15193.1"/>
    </source>
</evidence>
<evidence type="ECO:0000313" key="8">
    <source>
        <dbReference type="Proteomes" id="UP000266376"/>
    </source>
</evidence>
<dbReference type="EMBL" id="QSOI01000003">
    <property type="protein sequence ID" value="RGI85680.1"/>
    <property type="molecule type" value="Genomic_DNA"/>
</dbReference>
<accession>A0A3E4MAX1</accession>
<dbReference type="RefSeq" id="WP_029730995.1">
    <property type="nucleotide sequence ID" value="NZ_CABJBB010000002.1"/>
</dbReference>
<dbReference type="EMBL" id="QSQQ01000013">
    <property type="protein sequence ID" value="RGK46871.1"/>
    <property type="molecule type" value="Genomic_DNA"/>
</dbReference>
<evidence type="ECO:0000313" key="1">
    <source>
        <dbReference type="EMBL" id="RGI85680.1"/>
    </source>
</evidence>
<dbReference type="Proteomes" id="UP000285666">
    <property type="component" value="Unassembled WGS sequence"/>
</dbReference>